<evidence type="ECO:0008006" key="4">
    <source>
        <dbReference type="Google" id="ProtNLM"/>
    </source>
</evidence>
<evidence type="ECO:0000256" key="1">
    <source>
        <dbReference type="SAM" id="MobiDB-lite"/>
    </source>
</evidence>
<comment type="caution">
    <text evidence="2">The sequence shown here is derived from an EMBL/GenBank/DDBJ whole genome shotgun (WGS) entry which is preliminary data.</text>
</comment>
<dbReference type="EMBL" id="RQTK01000941">
    <property type="protein sequence ID" value="RUS73394.1"/>
    <property type="molecule type" value="Genomic_DNA"/>
</dbReference>
<dbReference type="Pfam" id="PF08524">
    <property type="entry name" value="rRNA_processing"/>
    <property type="match status" value="1"/>
</dbReference>
<name>A0A3S1B2F0_ELYCH</name>
<feature type="region of interest" description="Disordered" evidence="1">
    <location>
        <begin position="50"/>
        <end position="131"/>
    </location>
</feature>
<dbReference type="Proteomes" id="UP000271974">
    <property type="component" value="Unassembled WGS sequence"/>
</dbReference>
<dbReference type="STRING" id="188477.A0A3S1B2F0"/>
<feature type="region of interest" description="Disordered" evidence="1">
    <location>
        <begin position="1"/>
        <end position="35"/>
    </location>
</feature>
<dbReference type="PANTHER" id="PTHR15657">
    <property type="entry name" value="THYROID TRANSCRIPTION FACTOR 1-ASSOCIATED PROTEIN 26"/>
    <property type="match status" value="1"/>
</dbReference>
<protein>
    <recommendedName>
        <fullName evidence="4">rRNA-processing protein FYV7</fullName>
    </recommendedName>
</protein>
<dbReference type="AlphaFoldDB" id="A0A3S1B2F0"/>
<reference evidence="2 3" key="1">
    <citation type="submission" date="2019-01" db="EMBL/GenBank/DDBJ databases">
        <title>A draft genome assembly of the solar-powered sea slug Elysia chlorotica.</title>
        <authorList>
            <person name="Cai H."/>
            <person name="Li Q."/>
            <person name="Fang X."/>
            <person name="Li J."/>
            <person name="Curtis N.E."/>
            <person name="Altenburger A."/>
            <person name="Shibata T."/>
            <person name="Feng M."/>
            <person name="Maeda T."/>
            <person name="Schwartz J.A."/>
            <person name="Shigenobu S."/>
            <person name="Lundholm N."/>
            <person name="Nishiyama T."/>
            <person name="Yang H."/>
            <person name="Hasebe M."/>
            <person name="Li S."/>
            <person name="Pierce S.K."/>
            <person name="Wang J."/>
        </authorList>
    </citation>
    <scope>NUCLEOTIDE SEQUENCE [LARGE SCALE GENOMIC DNA]</scope>
    <source>
        <strain evidence="2">EC2010</strain>
        <tissue evidence="2">Whole organism of an adult</tissue>
    </source>
</reference>
<feature type="compositionally biased region" description="Basic and acidic residues" evidence="1">
    <location>
        <begin position="111"/>
        <end position="125"/>
    </location>
</feature>
<keyword evidence="3" id="KW-1185">Reference proteome</keyword>
<accession>A0A3S1B2F0</accession>
<dbReference type="GO" id="GO:0005634">
    <property type="term" value="C:nucleus"/>
    <property type="evidence" value="ECO:0007669"/>
    <property type="project" value="TreeGrafter"/>
</dbReference>
<proteinExistence type="predicted"/>
<organism evidence="2 3">
    <name type="scientific">Elysia chlorotica</name>
    <name type="common">Eastern emerald elysia</name>
    <name type="synonym">Sea slug</name>
    <dbReference type="NCBI Taxonomy" id="188477"/>
    <lineage>
        <taxon>Eukaryota</taxon>
        <taxon>Metazoa</taxon>
        <taxon>Spiralia</taxon>
        <taxon>Lophotrochozoa</taxon>
        <taxon>Mollusca</taxon>
        <taxon>Gastropoda</taxon>
        <taxon>Heterobranchia</taxon>
        <taxon>Euthyneura</taxon>
        <taxon>Panpulmonata</taxon>
        <taxon>Sacoglossa</taxon>
        <taxon>Placobranchoidea</taxon>
        <taxon>Plakobranchidae</taxon>
        <taxon>Elysia</taxon>
    </lineage>
</organism>
<evidence type="ECO:0000313" key="2">
    <source>
        <dbReference type="EMBL" id="RUS73394.1"/>
    </source>
</evidence>
<sequence length="167" mass="19164">MARNGPKQKSTKSTKDSYKPFLGNKKEGQGFADKRKKKAAYEYLKLLKKEKQSAAHNGDTEAPKHRTLDFLHSQTKSPRPGKKKSAFTVAEKIAKKKQEEKQAKKKKALQSKRERDVALKDYKERKQQHHLKLCKKTSRGQPVMRYQMELLLDRIHKQKGGGSSSST</sequence>
<gene>
    <name evidence="2" type="ORF">EGW08_018833</name>
</gene>
<dbReference type="InterPro" id="IPR013730">
    <property type="entry name" value="Fyv7/TAP26"/>
</dbReference>
<feature type="compositionally biased region" description="Basic and acidic residues" evidence="1">
    <location>
        <begin position="92"/>
        <end position="102"/>
    </location>
</feature>
<feature type="compositionally biased region" description="Basic and acidic residues" evidence="1">
    <location>
        <begin position="13"/>
        <end position="28"/>
    </location>
</feature>
<dbReference type="OrthoDB" id="5377144at2759"/>
<dbReference type="PANTHER" id="PTHR15657:SF1">
    <property type="entry name" value="THYROID TRANSCRIPTION FACTOR 1-ASSOCIATED PROTEIN 26"/>
    <property type="match status" value="1"/>
</dbReference>
<evidence type="ECO:0000313" key="3">
    <source>
        <dbReference type="Proteomes" id="UP000271974"/>
    </source>
</evidence>
<feature type="compositionally biased region" description="Basic and acidic residues" evidence="1">
    <location>
        <begin position="50"/>
        <end position="69"/>
    </location>
</feature>